<dbReference type="EMBL" id="AP027731">
    <property type="protein sequence ID" value="BDZ47530.1"/>
    <property type="molecule type" value="Genomic_DNA"/>
</dbReference>
<protein>
    <submittedName>
        <fullName evidence="1">Uncharacterized protein</fullName>
    </submittedName>
</protein>
<organism evidence="1 2">
    <name type="scientific">Naasia aerilata</name>
    <dbReference type="NCBI Taxonomy" id="1162966"/>
    <lineage>
        <taxon>Bacteria</taxon>
        <taxon>Bacillati</taxon>
        <taxon>Actinomycetota</taxon>
        <taxon>Actinomycetes</taxon>
        <taxon>Micrococcales</taxon>
        <taxon>Microbacteriaceae</taxon>
        <taxon>Naasia</taxon>
    </lineage>
</organism>
<name>A0ABM8GGQ3_9MICO</name>
<accession>A0ABM8GGQ3</accession>
<evidence type="ECO:0000313" key="1">
    <source>
        <dbReference type="EMBL" id="BDZ47530.1"/>
    </source>
</evidence>
<reference evidence="2" key="1">
    <citation type="journal article" date="2019" name="Int. J. Syst. Evol. Microbiol.">
        <title>The Global Catalogue of Microorganisms (GCM) 10K type strain sequencing project: providing services to taxonomists for standard genome sequencing and annotation.</title>
        <authorList>
            <consortium name="The Broad Institute Genomics Platform"/>
            <consortium name="The Broad Institute Genome Sequencing Center for Infectious Disease"/>
            <person name="Wu L."/>
            <person name="Ma J."/>
        </authorList>
    </citation>
    <scope>NUCLEOTIDE SEQUENCE [LARGE SCALE GENOMIC DNA]</scope>
    <source>
        <strain evidence="2">NBRC 108725</strain>
    </source>
</reference>
<sequence>MLTVDLVADVFGLPAQVVQDPVSGTPLVLPIGRHHAGGGQR</sequence>
<evidence type="ECO:0000313" key="2">
    <source>
        <dbReference type="Proteomes" id="UP001321498"/>
    </source>
</evidence>
<gene>
    <name evidence="1" type="ORF">GCM10025866_34390</name>
</gene>
<dbReference type="Proteomes" id="UP001321498">
    <property type="component" value="Chromosome"/>
</dbReference>
<keyword evidence="2" id="KW-1185">Reference proteome</keyword>
<proteinExistence type="predicted"/>